<proteinExistence type="predicted"/>
<dbReference type="InterPro" id="IPR020846">
    <property type="entry name" value="MFS_dom"/>
</dbReference>
<feature type="transmembrane region" description="Helical" evidence="7">
    <location>
        <begin position="171"/>
        <end position="190"/>
    </location>
</feature>
<dbReference type="Pfam" id="PF07690">
    <property type="entry name" value="MFS_1"/>
    <property type="match status" value="1"/>
</dbReference>
<keyword evidence="10" id="KW-1185">Reference proteome</keyword>
<dbReference type="Proteomes" id="UP000538292">
    <property type="component" value="Unassembled WGS sequence"/>
</dbReference>
<feature type="transmembrane region" description="Helical" evidence="7">
    <location>
        <begin position="12"/>
        <end position="41"/>
    </location>
</feature>
<feature type="transmembrane region" description="Helical" evidence="7">
    <location>
        <begin position="375"/>
        <end position="392"/>
    </location>
</feature>
<feature type="transmembrane region" description="Helical" evidence="7">
    <location>
        <begin position="337"/>
        <end position="363"/>
    </location>
</feature>
<sequence length="400" mass="44004">MKIKLLPFIWKGNLVPLYLIVLIFITAIGTYFVIPFLAIYLTRSIHISPSLIGILFSINWVVSRGLMVFTGILSDKYGAKKFVILGLALIGTSYAGYTMAKDYILLIIVFVISGIGIALFQPASKSLLAVFTLPESRMAIFAWRNTGFNSGVALGSWLGAFLANYFSINKLFLVAAGIYLMMIILSIFLIPPEKVSFSQSVSFFKNLRITFQHRELMILTISSVGFWALFTQLNVTVPLAVHDLKMDMWISWVFGINAVLTILLQIPLNHIAKQLGLSPQQQMFYGLLLMGMSFLLIALLQLGLVFLLLFTICFTIGEILVAPHFDTIASLLADKQNVGTFLGVSSIGWAIGGGLGGIVGGSLLDFGRNIGINQLIWIVCMITAIISSILFAKQPIVKTK</sequence>
<evidence type="ECO:0000256" key="6">
    <source>
        <dbReference type="ARBA" id="ARBA00023136"/>
    </source>
</evidence>
<evidence type="ECO:0000313" key="10">
    <source>
        <dbReference type="Proteomes" id="UP000538292"/>
    </source>
</evidence>
<evidence type="ECO:0000256" key="5">
    <source>
        <dbReference type="ARBA" id="ARBA00022989"/>
    </source>
</evidence>
<feature type="domain" description="Major facilitator superfamily (MFS) profile" evidence="8">
    <location>
        <begin position="15"/>
        <end position="395"/>
    </location>
</feature>
<feature type="transmembrane region" description="Helical" evidence="7">
    <location>
        <begin position="79"/>
        <end position="97"/>
    </location>
</feature>
<evidence type="ECO:0000256" key="3">
    <source>
        <dbReference type="ARBA" id="ARBA00022475"/>
    </source>
</evidence>
<comment type="caution">
    <text evidence="9">The sequence shown here is derived from an EMBL/GenBank/DDBJ whole genome shotgun (WGS) entry which is preliminary data.</text>
</comment>
<name>A0A7W1XU94_9BACL</name>
<dbReference type="Gene3D" id="1.20.1250.20">
    <property type="entry name" value="MFS general substrate transporter like domains"/>
    <property type="match status" value="1"/>
</dbReference>
<keyword evidence="5 7" id="KW-1133">Transmembrane helix</keyword>
<accession>A0A7W1XU94</accession>
<dbReference type="InterPro" id="IPR050171">
    <property type="entry name" value="MFS_Transporters"/>
</dbReference>
<evidence type="ECO:0000256" key="4">
    <source>
        <dbReference type="ARBA" id="ARBA00022692"/>
    </source>
</evidence>
<dbReference type="PANTHER" id="PTHR23517:SF2">
    <property type="entry name" value="MULTIDRUG RESISTANCE PROTEIN MDTH"/>
    <property type="match status" value="1"/>
</dbReference>
<dbReference type="SUPFAM" id="SSF103473">
    <property type="entry name" value="MFS general substrate transporter"/>
    <property type="match status" value="1"/>
</dbReference>
<evidence type="ECO:0000259" key="8">
    <source>
        <dbReference type="PROSITE" id="PS50850"/>
    </source>
</evidence>
<dbReference type="InterPro" id="IPR036259">
    <property type="entry name" value="MFS_trans_sf"/>
</dbReference>
<dbReference type="GO" id="GO:0005886">
    <property type="term" value="C:plasma membrane"/>
    <property type="evidence" value="ECO:0007669"/>
    <property type="project" value="UniProtKB-SubCell"/>
</dbReference>
<keyword evidence="6 7" id="KW-0472">Membrane</keyword>
<protein>
    <submittedName>
        <fullName evidence="9">MFS transporter</fullName>
    </submittedName>
</protein>
<dbReference type="RefSeq" id="WP_181741742.1">
    <property type="nucleotide sequence ID" value="NZ_JACEOL010000047.1"/>
</dbReference>
<feature type="transmembrane region" description="Helical" evidence="7">
    <location>
        <begin position="283"/>
        <end position="300"/>
    </location>
</feature>
<feature type="transmembrane region" description="Helical" evidence="7">
    <location>
        <begin position="216"/>
        <end position="237"/>
    </location>
</feature>
<dbReference type="AlphaFoldDB" id="A0A7W1XU94"/>
<dbReference type="PROSITE" id="PS50850">
    <property type="entry name" value="MFS"/>
    <property type="match status" value="1"/>
</dbReference>
<comment type="subcellular location">
    <subcellularLocation>
        <location evidence="1">Cell membrane</location>
        <topology evidence="1">Multi-pass membrane protein</topology>
    </subcellularLocation>
</comment>
<dbReference type="InterPro" id="IPR011701">
    <property type="entry name" value="MFS"/>
</dbReference>
<evidence type="ECO:0000256" key="7">
    <source>
        <dbReference type="SAM" id="Phobius"/>
    </source>
</evidence>
<organism evidence="9 10">
    <name type="scientific">Thermoactinomyces mirandus</name>
    <dbReference type="NCBI Taxonomy" id="2756294"/>
    <lineage>
        <taxon>Bacteria</taxon>
        <taxon>Bacillati</taxon>
        <taxon>Bacillota</taxon>
        <taxon>Bacilli</taxon>
        <taxon>Bacillales</taxon>
        <taxon>Thermoactinomycetaceae</taxon>
        <taxon>Thermoactinomyces</taxon>
    </lineage>
</organism>
<keyword evidence="2" id="KW-0813">Transport</keyword>
<evidence type="ECO:0000256" key="1">
    <source>
        <dbReference type="ARBA" id="ARBA00004651"/>
    </source>
</evidence>
<evidence type="ECO:0000313" key="9">
    <source>
        <dbReference type="EMBL" id="MBA4603316.1"/>
    </source>
</evidence>
<keyword evidence="4 7" id="KW-0812">Transmembrane</keyword>
<feature type="transmembrane region" description="Helical" evidence="7">
    <location>
        <begin position="103"/>
        <end position="120"/>
    </location>
</feature>
<gene>
    <name evidence="9" type="ORF">H2C83_13500</name>
</gene>
<feature type="transmembrane region" description="Helical" evidence="7">
    <location>
        <begin position="141"/>
        <end position="165"/>
    </location>
</feature>
<dbReference type="PANTHER" id="PTHR23517">
    <property type="entry name" value="RESISTANCE PROTEIN MDTM, PUTATIVE-RELATED-RELATED"/>
    <property type="match status" value="1"/>
</dbReference>
<keyword evidence="3" id="KW-1003">Cell membrane</keyword>
<reference evidence="9 10" key="1">
    <citation type="submission" date="2020-07" db="EMBL/GenBank/DDBJ databases">
        <title>Thermoactinomyces phylogeny.</title>
        <authorList>
            <person name="Dunlap C."/>
        </authorList>
    </citation>
    <scope>NUCLEOTIDE SEQUENCE [LARGE SCALE GENOMIC DNA]</scope>
    <source>
        <strain evidence="9 10">AMNI-1</strain>
    </source>
</reference>
<dbReference type="EMBL" id="JACEOL010000047">
    <property type="protein sequence ID" value="MBA4603316.1"/>
    <property type="molecule type" value="Genomic_DNA"/>
</dbReference>
<feature type="transmembrane region" description="Helical" evidence="7">
    <location>
        <begin position="47"/>
        <end position="67"/>
    </location>
</feature>
<feature type="transmembrane region" description="Helical" evidence="7">
    <location>
        <begin position="249"/>
        <end position="271"/>
    </location>
</feature>
<dbReference type="GO" id="GO:0022857">
    <property type="term" value="F:transmembrane transporter activity"/>
    <property type="evidence" value="ECO:0007669"/>
    <property type="project" value="InterPro"/>
</dbReference>
<evidence type="ECO:0000256" key="2">
    <source>
        <dbReference type="ARBA" id="ARBA00022448"/>
    </source>
</evidence>